<dbReference type="InterPro" id="IPR000878">
    <property type="entry name" value="4pyrrol_Mease"/>
</dbReference>
<organism evidence="8 9">
    <name type="scientific">Thermatribacter velox</name>
    <dbReference type="NCBI Taxonomy" id="3039681"/>
    <lineage>
        <taxon>Bacteria</taxon>
        <taxon>Pseudomonadati</taxon>
        <taxon>Atribacterota</taxon>
        <taxon>Atribacteria</taxon>
        <taxon>Atribacterales</taxon>
        <taxon>Thermatribacteraceae</taxon>
        <taxon>Thermatribacter</taxon>
    </lineage>
</organism>
<evidence type="ECO:0000256" key="2">
    <source>
        <dbReference type="ARBA" id="ARBA00005879"/>
    </source>
</evidence>
<dbReference type="SUPFAM" id="SSF53790">
    <property type="entry name" value="Tetrapyrrole methylase"/>
    <property type="match status" value="1"/>
</dbReference>
<keyword evidence="6" id="KW-0949">S-adenosyl-L-methionine</keyword>
<dbReference type="InterPro" id="IPR003043">
    <property type="entry name" value="Uropor_MeTrfase_CS"/>
</dbReference>
<reference evidence="8 9" key="1">
    <citation type="submission" date="2023-03" db="EMBL/GenBank/DDBJ databases">
        <title>Novel Species.</title>
        <authorList>
            <person name="Ma S."/>
        </authorList>
    </citation>
    <scope>NUCLEOTIDE SEQUENCE [LARGE SCALE GENOMIC DNA]</scope>
    <source>
        <strain evidence="8 9">B11</strain>
    </source>
</reference>
<dbReference type="NCBIfam" id="TIGR02469">
    <property type="entry name" value="CbiT"/>
    <property type="match status" value="1"/>
</dbReference>
<dbReference type="RefSeq" id="WP_369017883.1">
    <property type="nucleotide sequence ID" value="NZ_CP121689.1"/>
</dbReference>
<protein>
    <submittedName>
        <fullName evidence="8">Precorrin-6Y C5,15-methyltransferase (Decarboxylating) subunit CbiT</fullName>
    </submittedName>
</protein>
<dbReference type="Proteomes" id="UP001461341">
    <property type="component" value="Chromosome"/>
</dbReference>
<keyword evidence="4" id="KW-0489">Methyltransferase</keyword>
<evidence type="ECO:0000256" key="6">
    <source>
        <dbReference type="ARBA" id="ARBA00022691"/>
    </source>
</evidence>
<dbReference type="Gene3D" id="3.40.50.150">
    <property type="entry name" value="Vaccinia Virus protein VP39"/>
    <property type="match status" value="1"/>
</dbReference>
<evidence type="ECO:0000256" key="4">
    <source>
        <dbReference type="ARBA" id="ARBA00022603"/>
    </source>
</evidence>
<dbReference type="InterPro" id="IPR050714">
    <property type="entry name" value="Cobalamin_biosynth_MTase"/>
</dbReference>
<proteinExistence type="inferred from homology"/>
<comment type="similarity">
    <text evidence="2">Belongs to the precorrin methyltransferase family.</text>
</comment>
<comment type="pathway">
    <text evidence="1">Cofactor biosynthesis; adenosylcobalamin biosynthesis.</text>
</comment>
<evidence type="ECO:0000313" key="8">
    <source>
        <dbReference type="EMBL" id="WZL75733.1"/>
    </source>
</evidence>
<keyword evidence="9" id="KW-1185">Reference proteome</keyword>
<gene>
    <name evidence="8" type="primary">cbiT</name>
    <name evidence="8" type="ORF">QBE54_09100</name>
</gene>
<dbReference type="SUPFAM" id="SSF53335">
    <property type="entry name" value="S-adenosyl-L-methionine-dependent methyltransferases"/>
    <property type="match status" value="1"/>
</dbReference>
<dbReference type="PANTHER" id="PTHR43182:SF1">
    <property type="entry name" value="COBALT-PRECORRIN-7 C(5)-METHYLTRANSFERASE"/>
    <property type="match status" value="1"/>
</dbReference>
<feature type="domain" description="Tetrapyrrole methylase" evidence="7">
    <location>
        <begin position="4"/>
        <end position="187"/>
    </location>
</feature>
<evidence type="ECO:0000256" key="5">
    <source>
        <dbReference type="ARBA" id="ARBA00022679"/>
    </source>
</evidence>
<dbReference type="InterPro" id="IPR029063">
    <property type="entry name" value="SAM-dependent_MTases_sf"/>
</dbReference>
<dbReference type="Pfam" id="PF00590">
    <property type="entry name" value="TP_methylase"/>
    <property type="match status" value="1"/>
</dbReference>
<dbReference type="CDD" id="cd02440">
    <property type="entry name" value="AdoMet_MTases"/>
    <property type="match status" value="1"/>
</dbReference>
<accession>A0ABZ2YBR4</accession>
<keyword evidence="5" id="KW-0808">Transferase</keyword>
<dbReference type="PROSITE" id="PS00839">
    <property type="entry name" value="SUMT_1"/>
    <property type="match status" value="1"/>
</dbReference>
<name>A0ABZ2YBR4_9BACT</name>
<dbReference type="InterPro" id="IPR014777">
    <property type="entry name" value="4pyrrole_Mease_sub1"/>
</dbReference>
<dbReference type="PROSITE" id="PS01131">
    <property type="entry name" value="RRNA_A_DIMETH"/>
    <property type="match status" value="1"/>
</dbReference>
<evidence type="ECO:0000256" key="1">
    <source>
        <dbReference type="ARBA" id="ARBA00004953"/>
    </source>
</evidence>
<evidence type="ECO:0000256" key="3">
    <source>
        <dbReference type="ARBA" id="ARBA00022573"/>
    </source>
</evidence>
<dbReference type="EMBL" id="CP121689">
    <property type="protein sequence ID" value="WZL75733.1"/>
    <property type="molecule type" value="Genomic_DNA"/>
</dbReference>
<dbReference type="InterPro" id="IPR012818">
    <property type="entry name" value="CbiE"/>
</dbReference>
<sequence length="398" mass="44311">MGWITVIGAGPGDPTLLTLRAYELLREAKVVVCREDLAQCFPDLQTVVPLPGKLSEMLQVLEDLHRKYCEVVLLLSGDSTLFSLIKYLPEEWVKEIVPGISVLQYFCARLRIARDHLALLNLHAKEDFSELRFVLEEGRGGLVLSGDSSKTSKVLALVQRVRPGCEVVVGGDLSLPGEKIIKGKPEEVREKLGGNRFHVVYFPFVSPSGITFFEDEEFVREKIPLTKKENRMLIISILELSPGMQVLEVGSGSGGVTVEIARRIGGGTVFAVERDGRALFYLSSNLERFGISNVRLIRGEAPQAIPRENFHRVFIGGSGGRLASIMERAFPLLVEGGIMAFVAITLETLEEGVQIMKKMPFRDFQIVEQNVTRFEERGGRRMAHSLNSIFLVWGRKDA</sequence>
<evidence type="ECO:0000259" key="7">
    <source>
        <dbReference type="Pfam" id="PF00590"/>
    </source>
</evidence>
<evidence type="ECO:0000313" key="9">
    <source>
        <dbReference type="Proteomes" id="UP001461341"/>
    </source>
</evidence>
<dbReference type="Pfam" id="PF01135">
    <property type="entry name" value="PCMT"/>
    <property type="match status" value="1"/>
</dbReference>
<dbReference type="CDD" id="cd11644">
    <property type="entry name" value="Precorrin-6Y-MT"/>
    <property type="match status" value="1"/>
</dbReference>
<dbReference type="PANTHER" id="PTHR43182">
    <property type="entry name" value="COBALT-PRECORRIN-6B C(15)-METHYLTRANSFERASE (DECARBOXYLATING)"/>
    <property type="match status" value="1"/>
</dbReference>
<dbReference type="InterPro" id="IPR035996">
    <property type="entry name" value="4pyrrol_Methylase_sf"/>
</dbReference>
<dbReference type="InterPro" id="IPR014008">
    <property type="entry name" value="Cbl_synth_MTase_CbiT"/>
</dbReference>
<dbReference type="InterPro" id="IPR020596">
    <property type="entry name" value="rRNA_Ade_Mease_Trfase_CS"/>
</dbReference>
<dbReference type="Gene3D" id="3.40.1010.10">
    <property type="entry name" value="Cobalt-precorrin-4 Transmethylase, Domain 1"/>
    <property type="match status" value="1"/>
</dbReference>
<keyword evidence="3" id="KW-0169">Cobalamin biosynthesis</keyword>